<protein>
    <submittedName>
        <fullName evidence="2">Uncharacterized protein</fullName>
    </submittedName>
</protein>
<dbReference type="Proteomes" id="UP000660729">
    <property type="component" value="Unassembled WGS sequence"/>
</dbReference>
<accession>A0A8H6RYC0</accession>
<evidence type="ECO:0000313" key="2">
    <source>
        <dbReference type="EMBL" id="KAF7198441.1"/>
    </source>
</evidence>
<reference evidence="2" key="1">
    <citation type="submission" date="2020-04" db="EMBL/GenBank/DDBJ databases">
        <title>Draft genome resource of the tomato pathogen Pseudocercospora fuligena.</title>
        <authorList>
            <person name="Zaccaron A."/>
        </authorList>
    </citation>
    <scope>NUCLEOTIDE SEQUENCE</scope>
    <source>
        <strain evidence="2">PF001</strain>
    </source>
</reference>
<feature type="region of interest" description="Disordered" evidence="1">
    <location>
        <begin position="279"/>
        <end position="320"/>
    </location>
</feature>
<gene>
    <name evidence="2" type="ORF">HII31_00180</name>
</gene>
<proteinExistence type="predicted"/>
<evidence type="ECO:0000256" key="1">
    <source>
        <dbReference type="SAM" id="MobiDB-lite"/>
    </source>
</evidence>
<feature type="region of interest" description="Disordered" evidence="1">
    <location>
        <begin position="96"/>
        <end position="136"/>
    </location>
</feature>
<sequence length="320" mass="35181">MTSEESGDKDPAQGLSFSSSAIANLEARLHELTEEDRRDRPRWGQINDRLAQLKEEHDARMLEKNALLAEQGSIRGKAHKRSEEYRNIQQAVVALKGARDSDAARPNGSHTTSTPPHGLPTVTKASETAMTATPSRVRPMKEVETIIIESDEEEEGDDGLTSISASAADRQLFKPVDAIHGRFPTVVNINGQWYEIQCKGCGANIKPGTSSWFKGLRGLQVHYSRCHRPRGSFTPFAPATAETCCIMRSVSTLDVGLMEQGLPPRDVAIEAVYAPKMLSESRREITQPSSNVGSSDREVPRTPTKMSGVHDHRGRDGSQR</sequence>
<comment type="caution">
    <text evidence="2">The sequence shown here is derived from an EMBL/GenBank/DDBJ whole genome shotgun (WGS) entry which is preliminary data.</text>
</comment>
<feature type="compositionally biased region" description="Basic and acidic residues" evidence="1">
    <location>
        <begin position="1"/>
        <end position="11"/>
    </location>
</feature>
<evidence type="ECO:0000313" key="3">
    <source>
        <dbReference type="Proteomes" id="UP000660729"/>
    </source>
</evidence>
<feature type="region of interest" description="Disordered" evidence="1">
    <location>
        <begin position="1"/>
        <end position="20"/>
    </location>
</feature>
<organism evidence="2 3">
    <name type="scientific">Pseudocercospora fuligena</name>
    <dbReference type="NCBI Taxonomy" id="685502"/>
    <lineage>
        <taxon>Eukaryota</taxon>
        <taxon>Fungi</taxon>
        <taxon>Dikarya</taxon>
        <taxon>Ascomycota</taxon>
        <taxon>Pezizomycotina</taxon>
        <taxon>Dothideomycetes</taxon>
        <taxon>Dothideomycetidae</taxon>
        <taxon>Mycosphaerellales</taxon>
        <taxon>Mycosphaerellaceae</taxon>
        <taxon>Pseudocercospora</taxon>
    </lineage>
</organism>
<feature type="compositionally biased region" description="Polar residues" evidence="1">
    <location>
        <begin position="123"/>
        <end position="134"/>
    </location>
</feature>
<dbReference type="OrthoDB" id="3648432at2759"/>
<name>A0A8H6RYC0_9PEZI</name>
<keyword evidence="3" id="KW-1185">Reference proteome</keyword>
<dbReference type="AlphaFoldDB" id="A0A8H6RYC0"/>
<dbReference type="EMBL" id="JABCIY010000001">
    <property type="protein sequence ID" value="KAF7198441.1"/>
    <property type="molecule type" value="Genomic_DNA"/>
</dbReference>
<feature type="compositionally biased region" description="Basic and acidic residues" evidence="1">
    <location>
        <begin position="308"/>
        <end position="320"/>
    </location>
</feature>